<evidence type="ECO:0000256" key="1">
    <source>
        <dbReference type="ARBA" id="ARBA00022490"/>
    </source>
</evidence>
<dbReference type="PROSITE" id="PS51061">
    <property type="entry name" value="R3H"/>
    <property type="match status" value="1"/>
</dbReference>
<comment type="function">
    <text evidence="6">A probable RNA chaperone. Forms a complex with KhpA which binds to cellular RNA and controls its expression. Plays a role in peptidoglycan (PG) homeostasis and cell length regulation.</text>
</comment>
<keyword evidence="5 6" id="KW-0961">Cell wall biogenesis/degradation</keyword>
<dbReference type="CDD" id="cd02414">
    <property type="entry name" value="KH-II_Jag"/>
    <property type="match status" value="1"/>
</dbReference>
<feature type="region of interest" description="Jag_N domain" evidence="6">
    <location>
        <begin position="5"/>
        <end position="55"/>
    </location>
</feature>
<dbReference type="Pfam" id="PF01424">
    <property type="entry name" value="R3H"/>
    <property type="match status" value="1"/>
</dbReference>
<dbReference type="PANTHER" id="PTHR35800">
    <property type="entry name" value="PROTEIN JAG"/>
    <property type="match status" value="1"/>
</dbReference>
<evidence type="ECO:0000256" key="5">
    <source>
        <dbReference type="ARBA" id="ARBA00023316"/>
    </source>
</evidence>
<dbReference type="PANTHER" id="PTHR35800:SF1">
    <property type="entry name" value="RNA-BINDING PROTEIN KHPB"/>
    <property type="match status" value="1"/>
</dbReference>
<dbReference type="CDD" id="cd02644">
    <property type="entry name" value="R3H_jag"/>
    <property type="match status" value="1"/>
</dbReference>
<dbReference type="Pfam" id="PF14804">
    <property type="entry name" value="Jag_N"/>
    <property type="match status" value="1"/>
</dbReference>
<evidence type="ECO:0000256" key="7">
    <source>
        <dbReference type="SAM" id="MobiDB-lite"/>
    </source>
</evidence>
<dbReference type="InterPro" id="IPR034079">
    <property type="entry name" value="R3H_KhpB"/>
</dbReference>
<name>A0ABW4RFE2_9BACL</name>
<accession>A0ABW4RFE2</accession>
<dbReference type="Proteomes" id="UP001597233">
    <property type="component" value="Unassembled WGS sequence"/>
</dbReference>
<evidence type="ECO:0000256" key="6">
    <source>
        <dbReference type="HAMAP-Rule" id="MF_00867"/>
    </source>
</evidence>
<keyword evidence="3 6" id="KW-0133">Cell shape</keyword>
<dbReference type="RefSeq" id="WP_347324629.1">
    <property type="nucleotide sequence ID" value="NZ_JBCGUH010000003.1"/>
</dbReference>
<feature type="region of interest" description="Disordered" evidence="7">
    <location>
        <begin position="63"/>
        <end position="106"/>
    </location>
</feature>
<keyword evidence="4 6" id="KW-0143">Chaperone</keyword>
<gene>
    <name evidence="9" type="primary">jag</name>
    <name evidence="6" type="synonym">eloR</name>
    <name evidence="6" type="synonym">khpB</name>
    <name evidence="9" type="ORF">ACFSC9_05585</name>
</gene>
<evidence type="ECO:0000259" key="8">
    <source>
        <dbReference type="PROSITE" id="PS51061"/>
    </source>
</evidence>
<evidence type="ECO:0000256" key="3">
    <source>
        <dbReference type="ARBA" id="ARBA00022960"/>
    </source>
</evidence>
<comment type="caution">
    <text evidence="9">The sequence shown here is derived from an EMBL/GenBank/DDBJ whole genome shotgun (WGS) entry which is preliminary data.</text>
</comment>
<proteinExistence type="inferred from homology"/>
<dbReference type="NCBIfam" id="NF041568">
    <property type="entry name" value="Jag_EloR"/>
    <property type="match status" value="1"/>
</dbReference>
<dbReference type="InterPro" id="IPR001374">
    <property type="entry name" value="R3H_dom"/>
</dbReference>
<dbReference type="InterPro" id="IPR015946">
    <property type="entry name" value="KH_dom-like_a/b"/>
</dbReference>
<organism evidence="9 10">
    <name type="scientific">Paenibacillus wenxiniae</name>
    <dbReference type="NCBI Taxonomy" id="1636843"/>
    <lineage>
        <taxon>Bacteria</taxon>
        <taxon>Bacillati</taxon>
        <taxon>Bacillota</taxon>
        <taxon>Bacilli</taxon>
        <taxon>Bacillales</taxon>
        <taxon>Paenibacillaceae</taxon>
        <taxon>Paenibacillus</taxon>
    </lineage>
</organism>
<dbReference type="SMART" id="SM01245">
    <property type="entry name" value="Jag_N"/>
    <property type="match status" value="1"/>
</dbReference>
<dbReference type="Gene3D" id="3.30.30.80">
    <property type="entry name" value="probable RNA-binding protein from clostridium symbiosum atcc 14940"/>
    <property type="match status" value="1"/>
</dbReference>
<evidence type="ECO:0000313" key="9">
    <source>
        <dbReference type="EMBL" id="MFD1884992.1"/>
    </source>
</evidence>
<protein>
    <recommendedName>
        <fullName evidence="6">RNA-binding protein KhpB</fullName>
    </recommendedName>
    <alternativeName>
        <fullName evidence="6">RNA-binding protein EloR</fullName>
    </alternativeName>
</protein>
<feature type="compositionally biased region" description="Polar residues" evidence="7">
    <location>
        <begin position="82"/>
        <end position="99"/>
    </location>
</feature>
<dbReference type="InterPro" id="IPR038247">
    <property type="entry name" value="Jag_N_dom_sf"/>
</dbReference>
<dbReference type="InterPro" id="IPR036867">
    <property type="entry name" value="R3H_dom_sf"/>
</dbReference>
<dbReference type="Pfam" id="PF13083">
    <property type="entry name" value="KH_KhpA-B"/>
    <property type="match status" value="1"/>
</dbReference>
<sequence length="263" mass="28780">MTTVIASGKTIDDAISEGLARLNTTKEYVDVTILQAPSKGFLGLIGAKQAQVKLTLLESEVSIPSSTPKPAATMPQREQRSTESATTTNTAPAQETAATTDRPASPEEVCAEAMQLVRDVGTSIGLELQVDVKRNRDGYVMSISGSDLGLLIGRRGQTLDALQYLVNIVANRYSDKFIRIVLDAENFRDRRRKTLEELADRLANKVVRSGREVVLEPMSSQERKVIHARLQNHNRVKTASKGEEPNRRVVIALRAGSAGNERN</sequence>
<dbReference type="InterPro" id="IPR039247">
    <property type="entry name" value="KhpB"/>
</dbReference>
<evidence type="ECO:0000256" key="4">
    <source>
        <dbReference type="ARBA" id="ARBA00023186"/>
    </source>
</evidence>
<comment type="subcellular location">
    <subcellularLocation>
        <location evidence="6">Cytoplasm</location>
    </subcellularLocation>
</comment>
<keyword evidence="2 6" id="KW-0694">RNA-binding</keyword>
<keyword evidence="10" id="KW-1185">Reference proteome</keyword>
<dbReference type="InterPro" id="IPR038008">
    <property type="entry name" value="Jag_KH"/>
</dbReference>
<feature type="domain" description="R3H" evidence="8">
    <location>
        <begin position="189"/>
        <end position="255"/>
    </location>
</feature>
<keyword evidence="1 6" id="KW-0963">Cytoplasm</keyword>
<dbReference type="SMART" id="SM00393">
    <property type="entry name" value="R3H"/>
    <property type="match status" value="1"/>
</dbReference>
<dbReference type="EMBL" id="JBHUEH010000010">
    <property type="protein sequence ID" value="MFD1884992.1"/>
    <property type="molecule type" value="Genomic_DNA"/>
</dbReference>
<comment type="similarity">
    <text evidence="6">Belongs to the KhpB RNA-binding protein family.</text>
</comment>
<comment type="subunit">
    <text evidence="6">Forms a complex with KhpA.</text>
</comment>
<dbReference type="InterPro" id="IPR032782">
    <property type="entry name" value="KhpB_N"/>
</dbReference>
<dbReference type="HAMAP" id="MF_00867">
    <property type="entry name" value="KhpB"/>
    <property type="match status" value="1"/>
</dbReference>
<dbReference type="SUPFAM" id="SSF82708">
    <property type="entry name" value="R3H domain"/>
    <property type="match status" value="1"/>
</dbReference>
<evidence type="ECO:0000313" key="10">
    <source>
        <dbReference type="Proteomes" id="UP001597233"/>
    </source>
</evidence>
<reference evidence="10" key="1">
    <citation type="journal article" date="2019" name="Int. J. Syst. Evol. Microbiol.">
        <title>The Global Catalogue of Microorganisms (GCM) 10K type strain sequencing project: providing services to taxonomists for standard genome sequencing and annotation.</title>
        <authorList>
            <consortium name="The Broad Institute Genomics Platform"/>
            <consortium name="The Broad Institute Genome Sequencing Center for Infectious Disease"/>
            <person name="Wu L."/>
            <person name="Ma J."/>
        </authorList>
    </citation>
    <scope>NUCLEOTIDE SEQUENCE [LARGE SCALE GENOMIC DNA]</scope>
    <source>
        <strain evidence="10">CCUG 54950</strain>
    </source>
</reference>
<dbReference type="Gene3D" id="3.30.1370.50">
    <property type="entry name" value="R3H-like domain"/>
    <property type="match status" value="1"/>
</dbReference>
<comment type="domain">
    <text evidence="6">Has an N-terminal Jag-N domain and 2 RNA-binding domains (KH and R3H).</text>
</comment>
<dbReference type="Gene3D" id="3.30.300.20">
    <property type="match status" value="1"/>
</dbReference>
<evidence type="ECO:0000256" key="2">
    <source>
        <dbReference type="ARBA" id="ARBA00022884"/>
    </source>
</evidence>